<name>A0A1J1LPX7_9CYAN</name>
<keyword evidence="6 10" id="KW-0808">Transferase</keyword>
<keyword evidence="5 10" id="KW-0328">Glycosyltransferase</keyword>
<keyword evidence="12" id="KW-1185">Reference proteome</keyword>
<evidence type="ECO:0000256" key="1">
    <source>
        <dbReference type="ARBA" id="ARBA00000439"/>
    </source>
</evidence>
<dbReference type="PANTHER" id="PTHR32438">
    <property type="entry name" value="4-ALPHA-GLUCANOTRANSFERASE DPE1, CHLOROPLASTIC/AMYLOPLASTIC"/>
    <property type="match status" value="1"/>
</dbReference>
<dbReference type="NCBIfam" id="NF011079">
    <property type="entry name" value="PRK14508.1-2"/>
    <property type="match status" value="1"/>
</dbReference>
<evidence type="ECO:0000256" key="2">
    <source>
        <dbReference type="ARBA" id="ARBA00005684"/>
    </source>
</evidence>
<evidence type="ECO:0000256" key="7">
    <source>
        <dbReference type="ARBA" id="ARBA00023277"/>
    </source>
</evidence>
<dbReference type="Proteomes" id="UP000184315">
    <property type="component" value="Unassembled WGS sequence"/>
</dbReference>
<comment type="catalytic activity">
    <reaction evidence="1 10">
        <text>Transfers a segment of a (1-&gt;4)-alpha-D-glucan to a new position in an acceptor, which may be glucose or a (1-&gt;4)-alpha-D-glucan.</text>
        <dbReference type="EC" id="2.4.1.25"/>
    </reaction>
</comment>
<dbReference type="GO" id="GO:0004134">
    <property type="term" value="F:4-alpha-glucanotransferase activity"/>
    <property type="evidence" value="ECO:0007669"/>
    <property type="project" value="UniProtKB-EC"/>
</dbReference>
<evidence type="ECO:0000256" key="9">
    <source>
        <dbReference type="ARBA" id="ARBA00031501"/>
    </source>
</evidence>
<dbReference type="Gene3D" id="3.20.20.80">
    <property type="entry name" value="Glycosidases"/>
    <property type="match status" value="1"/>
</dbReference>
<dbReference type="Pfam" id="PF02446">
    <property type="entry name" value="Glyco_hydro_77"/>
    <property type="match status" value="1"/>
</dbReference>
<dbReference type="AlphaFoldDB" id="A0A1J1LPX7"/>
<dbReference type="STRING" id="671072.PL9214650068"/>
<dbReference type="EC" id="2.4.1.25" evidence="3 10"/>
<evidence type="ECO:0000256" key="4">
    <source>
        <dbReference type="ARBA" id="ARBA00020295"/>
    </source>
</evidence>
<evidence type="ECO:0000256" key="5">
    <source>
        <dbReference type="ARBA" id="ARBA00022676"/>
    </source>
</evidence>
<dbReference type="NCBIfam" id="TIGR00217">
    <property type="entry name" value="malQ"/>
    <property type="match status" value="1"/>
</dbReference>
<dbReference type="InterPro" id="IPR017853">
    <property type="entry name" value="GH"/>
</dbReference>
<dbReference type="InterPro" id="IPR003385">
    <property type="entry name" value="Glyco_hydro_77"/>
</dbReference>
<evidence type="ECO:0000313" key="12">
    <source>
        <dbReference type="Proteomes" id="UP000184315"/>
    </source>
</evidence>
<gene>
    <name evidence="11" type="primary">malQ</name>
    <name evidence="11" type="ORF">PL9214650068</name>
</gene>
<dbReference type="PANTHER" id="PTHR32438:SF5">
    <property type="entry name" value="4-ALPHA-GLUCANOTRANSFERASE DPE1, CHLOROPLASTIC_AMYLOPLASTIC"/>
    <property type="match status" value="1"/>
</dbReference>
<reference evidence="12" key="1">
    <citation type="submission" date="2015-10" db="EMBL/GenBank/DDBJ databases">
        <authorList>
            <person name="Regsiter A."/>
            <person name="william w."/>
        </authorList>
    </citation>
    <scope>NUCLEOTIDE SEQUENCE [LARGE SCALE GENOMIC DNA]</scope>
</reference>
<dbReference type="RefSeq" id="WP_072721314.1">
    <property type="nucleotide sequence ID" value="NZ_LN889813.1"/>
</dbReference>
<evidence type="ECO:0000256" key="8">
    <source>
        <dbReference type="ARBA" id="ARBA00031423"/>
    </source>
</evidence>
<dbReference type="NCBIfam" id="NF011080">
    <property type="entry name" value="PRK14508.1-3"/>
    <property type="match status" value="1"/>
</dbReference>
<dbReference type="OrthoDB" id="9811841at2"/>
<dbReference type="EMBL" id="CZDF01000172">
    <property type="protein sequence ID" value="CUR34629.1"/>
    <property type="molecule type" value="Genomic_DNA"/>
</dbReference>
<evidence type="ECO:0000256" key="10">
    <source>
        <dbReference type="RuleBase" id="RU361207"/>
    </source>
</evidence>
<sequence length="503" mass="57536">MAFPRSSGILLHPTSLPSPFGVGDIGPVAYQFIDFLKNSAQQLWQVLPLGPTGFGNSPYLSYSAFAGNPLLISLELLKEDELLTDEDLANLPKFPHHIVNFDAVKPFKDKLFQKACKVFKENATSEQEKEFNHFCSRSNYWLDDYAIFIALKEALNGESWNQWDEDIARRKQEALHKWGEKLAEPIYYHKFLQFQFFKQWGKLKQYANEQGIQLFGDLAIYVAHDSADVWSHPEIFSLDGETGEASLMAGVPPDYFSATGQLWGNPVYNWERLQQEGFHWWIQRVESLLGYLDLIRIDHFRGLESYWGVAQGETTAINGRWIEAPGDAFFSLLNEKLGTLPIIAEDLGIITPEVEALRDKYGFPGMKILHFAFDSGPDNPYLPYNYSSANWVVYTGTHDNDTTVGWFNRRTLQEQARVTRYLGCTSDYGIHWDLIRLAMSCVANQAIFPLQDILGLGSEAKMNMPGEAEGNWAWRFQPGMLTEEIAERLKFFTETYGRQPRNQ</sequence>
<protein>
    <recommendedName>
        <fullName evidence="4 10">4-alpha-glucanotransferase</fullName>
        <ecNumber evidence="3 10">2.4.1.25</ecNumber>
    </recommendedName>
    <alternativeName>
        <fullName evidence="8 10">Amylomaltase</fullName>
    </alternativeName>
    <alternativeName>
        <fullName evidence="9 10">Disproportionating enzyme</fullName>
    </alternativeName>
</protein>
<comment type="similarity">
    <text evidence="2 10">Belongs to the disproportionating enzyme family.</text>
</comment>
<evidence type="ECO:0000256" key="3">
    <source>
        <dbReference type="ARBA" id="ARBA00012560"/>
    </source>
</evidence>
<evidence type="ECO:0000313" key="11">
    <source>
        <dbReference type="EMBL" id="CUR34629.1"/>
    </source>
</evidence>
<proteinExistence type="inferred from homology"/>
<dbReference type="GO" id="GO:0005975">
    <property type="term" value="P:carbohydrate metabolic process"/>
    <property type="evidence" value="ECO:0007669"/>
    <property type="project" value="InterPro"/>
</dbReference>
<dbReference type="SUPFAM" id="SSF51445">
    <property type="entry name" value="(Trans)glycosidases"/>
    <property type="match status" value="1"/>
</dbReference>
<keyword evidence="7 10" id="KW-0119">Carbohydrate metabolism</keyword>
<accession>A0A1J1LPX7</accession>
<evidence type="ECO:0000256" key="6">
    <source>
        <dbReference type="ARBA" id="ARBA00022679"/>
    </source>
</evidence>
<organism evidence="11 12">
    <name type="scientific">Planktothrix tepida PCC 9214</name>
    <dbReference type="NCBI Taxonomy" id="671072"/>
    <lineage>
        <taxon>Bacteria</taxon>
        <taxon>Bacillati</taxon>
        <taxon>Cyanobacteriota</taxon>
        <taxon>Cyanophyceae</taxon>
        <taxon>Oscillatoriophycideae</taxon>
        <taxon>Oscillatoriales</taxon>
        <taxon>Microcoleaceae</taxon>
        <taxon>Planktothrix</taxon>
    </lineage>
</organism>